<dbReference type="PANTHER" id="PTHR30069">
    <property type="entry name" value="TONB-DEPENDENT OUTER MEMBRANE RECEPTOR"/>
    <property type="match status" value="1"/>
</dbReference>
<evidence type="ECO:0000256" key="4">
    <source>
        <dbReference type="ARBA" id="ARBA00022692"/>
    </source>
</evidence>
<name>A0A1G9TJF0_9SPHI</name>
<dbReference type="InterPro" id="IPR023997">
    <property type="entry name" value="TonB-dep_OMP_SusC/RagA_CS"/>
</dbReference>
<keyword evidence="3 8" id="KW-1134">Transmembrane beta strand</keyword>
<proteinExistence type="inferred from homology"/>
<dbReference type="PANTHER" id="PTHR30069:SF29">
    <property type="entry name" value="HEMOGLOBIN AND HEMOGLOBIN-HAPTOGLOBIN-BINDING PROTEIN 1-RELATED"/>
    <property type="match status" value="1"/>
</dbReference>
<dbReference type="Pfam" id="PF13715">
    <property type="entry name" value="CarbopepD_reg_2"/>
    <property type="match status" value="1"/>
</dbReference>
<comment type="subcellular location">
    <subcellularLocation>
        <location evidence="1 8">Cell outer membrane</location>
        <topology evidence="1 8">Multi-pass membrane protein</topology>
    </subcellularLocation>
</comment>
<organism evidence="11 12">
    <name type="scientific">Daejeonella rubra</name>
    <dbReference type="NCBI Taxonomy" id="990371"/>
    <lineage>
        <taxon>Bacteria</taxon>
        <taxon>Pseudomonadati</taxon>
        <taxon>Bacteroidota</taxon>
        <taxon>Sphingobacteriia</taxon>
        <taxon>Sphingobacteriales</taxon>
        <taxon>Sphingobacteriaceae</taxon>
        <taxon>Daejeonella</taxon>
    </lineage>
</organism>
<dbReference type="InterPro" id="IPR008969">
    <property type="entry name" value="CarboxyPept-like_regulatory"/>
</dbReference>
<dbReference type="PROSITE" id="PS52016">
    <property type="entry name" value="TONB_DEPENDENT_REC_3"/>
    <property type="match status" value="1"/>
</dbReference>
<evidence type="ECO:0000259" key="10">
    <source>
        <dbReference type="Pfam" id="PF07715"/>
    </source>
</evidence>
<dbReference type="InterPro" id="IPR037066">
    <property type="entry name" value="Plug_dom_sf"/>
</dbReference>
<dbReference type="GO" id="GO:0044718">
    <property type="term" value="P:siderophore transmembrane transport"/>
    <property type="evidence" value="ECO:0007669"/>
    <property type="project" value="TreeGrafter"/>
</dbReference>
<evidence type="ECO:0000256" key="5">
    <source>
        <dbReference type="ARBA" id="ARBA00022729"/>
    </source>
</evidence>
<dbReference type="Gene3D" id="3.55.50.30">
    <property type="match status" value="1"/>
</dbReference>
<keyword evidence="4 8" id="KW-0812">Transmembrane</keyword>
<dbReference type="NCBIfam" id="TIGR04057">
    <property type="entry name" value="SusC_RagA_signa"/>
    <property type="match status" value="1"/>
</dbReference>
<dbReference type="Proteomes" id="UP000199226">
    <property type="component" value="Unassembled WGS sequence"/>
</dbReference>
<protein>
    <submittedName>
        <fullName evidence="11">TonB-linked outer membrane protein, SusC/RagA family</fullName>
    </submittedName>
</protein>
<dbReference type="SUPFAM" id="SSF49464">
    <property type="entry name" value="Carboxypeptidase regulatory domain-like"/>
    <property type="match status" value="1"/>
</dbReference>
<evidence type="ECO:0000256" key="8">
    <source>
        <dbReference type="PROSITE-ProRule" id="PRU01360"/>
    </source>
</evidence>
<dbReference type="SUPFAM" id="SSF56935">
    <property type="entry name" value="Porins"/>
    <property type="match status" value="1"/>
</dbReference>
<dbReference type="Gene3D" id="2.170.130.10">
    <property type="entry name" value="TonB-dependent receptor, plug domain"/>
    <property type="match status" value="1"/>
</dbReference>
<dbReference type="Gene3D" id="2.60.40.1120">
    <property type="entry name" value="Carboxypeptidase-like, regulatory domain"/>
    <property type="match status" value="1"/>
</dbReference>
<evidence type="ECO:0000256" key="7">
    <source>
        <dbReference type="ARBA" id="ARBA00023237"/>
    </source>
</evidence>
<sequence>MKYFTINAPGATLVNFFAENSNRKQLIKQIMRIGFLSLALVLTTLQLLLALPVKSQKIGSVEVRLELKNETLLTAFKKIEQQTPFRFVYRKGELMTLPSRNISASTYTVEQVLNMLLEDTDLSYKQVDNNVLIQTSINQPEKPLKSEESENALADIVIRGQVSDTRGETLPGVSIKIKGTTIGATSDLDGRYTINVPDKNSVLVFTYIGYVTQEQKVNERTTLNVKLEAANTALTEVVVTAFGLSRQKKALAYSVTEVKGEEFTTARENNVANAFSGKIAGVNVTGMSSGPGGSSRVIIRGNGSLSGNNQPLYVVNGMPMSNVARSQAQGEGATILDRGDGISSINPDDIESINVLKGGPAAALYGSQASNGVILITTKKGAVQKGVGVEVGSNFTVGSPSMYPDLQYIYGQGLDGIKPRTKAEAISSGRLSFGAKMDGTDYVQFDGVMRPYTAVRVKDNWQNFYRPSTNLTNNIAFSGGNSNALVYRLGLSDLRANALEPGSSYNRQSANMDLRSELGKKIIIESTFHYNSDQGTNRPGNGYADNTTSWATNLLANTVDIRNLAPGYDANFNEVQWQQVPEAQNPYFVINRMGNSDKKNRFMAQGSIQYNFLKNLFVKLSGMRDIDRFESMDYMPVGTAKRPKGLFNSGTSFATKTTAQLLVNYNTTFLEDFQVTTMAGANIDRNVFNSTYNGGTEFIVPNFISYSNLALQSANVGFSQSGQNSVFGSADLSYKGIFYLTATARQDWFSTLNPGKNSILYPSVGASVILSDAIKLPSLISFAKIRASYAQVGGSTVNPYQINQSYSFQQGGHLGQPVQTTSTALSNPDLRPLTSTTYEGGIDMQFLNNRLGLDFTYYNRKTTDDIYSTAIASSSGYTSALLNVGELSNKGIEVLLTGQPIKTSKFNWDVSYNFAYNKSEIEKLSSGLTSIAGVEIGRPYNTIRGRTYLTNASGQRVYNKLSGYEVQGPEIEYGQGVPPYTMGLTNNFRYKNFSFNFLIDAKFGNIVQSGLSRYLYRFGLSKNTLPGRESGLTVSGVDQAGLPFTKTWPVVEIDTYYNNQASISPLTTSVFDGDFVKLRSVVMSYNLPVNKLKFVKLQSANLSLVSRNLAILHKKITDFDPESAYTIGNNQGASSNTIPRTRDIGFNLVVKF</sequence>
<evidence type="ECO:0000256" key="9">
    <source>
        <dbReference type="SAM" id="Phobius"/>
    </source>
</evidence>
<evidence type="ECO:0000256" key="3">
    <source>
        <dbReference type="ARBA" id="ARBA00022452"/>
    </source>
</evidence>
<accession>A0A1G9TJF0</accession>
<dbReference type="InterPro" id="IPR039426">
    <property type="entry name" value="TonB-dep_rcpt-like"/>
</dbReference>
<dbReference type="NCBIfam" id="TIGR04056">
    <property type="entry name" value="OMP_RagA_SusC"/>
    <property type="match status" value="1"/>
</dbReference>
<evidence type="ECO:0000313" key="12">
    <source>
        <dbReference type="Proteomes" id="UP000199226"/>
    </source>
</evidence>
<keyword evidence="6 8" id="KW-0472">Membrane</keyword>
<keyword evidence="9" id="KW-1133">Transmembrane helix</keyword>
<keyword evidence="5" id="KW-0732">Signal</keyword>
<evidence type="ECO:0000256" key="1">
    <source>
        <dbReference type="ARBA" id="ARBA00004571"/>
    </source>
</evidence>
<gene>
    <name evidence="11" type="ORF">SAMN05421813_11344</name>
</gene>
<keyword evidence="12" id="KW-1185">Reference proteome</keyword>
<evidence type="ECO:0000256" key="2">
    <source>
        <dbReference type="ARBA" id="ARBA00022448"/>
    </source>
</evidence>
<dbReference type="InterPro" id="IPR036942">
    <property type="entry name" value="Beta-barrel_TonB_sf"/>
</dbReference>
<dbReference type="GO" id="GO:0009279">
    <property type="term" value="C:cell outer membrane"/>
    <property type="evidence" value="ECO:0007669"/>
    <property type="project" value="UniProtKB-SubCell"/>
</dbReference>
<dbReference type="GO" id="GO:0015344">
    <property type="term" value="F:siderophore uptake transmembrane transporter activity"/>
    <property type="evidence" value="ECO:0007669"/>
    <property type="project" value="TreeGrafter"/>
</dbReference>
<dbReference type="InterPro" id="IPR023996">
    <property type="entry name" value="TonB-dep_OMP_SusC/RagA"/>
</dbReference>
<keyword evidence="2 8" id="KW-0813">Transport</keyword>
<dbReference type="STRING" id="990371.SAMN05421813_11344"/>
<evidence type="ECO:0000256" key="6">
    <source>
        <dbReference type="ARBA" id="ARBA00023136"/>
    </source>
</evidence>
<reference evidence="12" key="1">
    <citation type="submission" date="2016-10" db="EMBL/GenBank/DDBJ databases">
        <authorList>
            <person name="Varghese N."/>
            <person name="Submissions S."/>
        </authorList>
    </citation>
    <scope>NUCLEOTIDE SEQUENCE [LARGE SCALE GENOMIC DNA]</scope>
    <source>
        <strain evidence="12">DSM 24536</strain>
    </source>
</reference>
<dbReference type="InterPro" id="IPR012910">
    <property type="entry name" value="Plug_dom"/>
</dbReference>
<dbReference type="FunFam" id="2.60.40.1120:FF:000003">
    <property type="entry name" value="Outer membrane protein Omp121"/>
    <property type="match status" value="1"/>
</dbReference>
<feature type="transmembrane region" description="Helical" evidence="9">
    <location>
        <begin position="33"/>
        <end position="53"/>
    </location>
</feature>
<evidence type="ECO:0000313" key="11">
    <source>
        <dbReference type="EMBL" id="SDM47763.1"/>
    </source>
</evidence>
<keyword evidence="7 8" id="KW-0998">Cell outer membrane</keyword>
<dbReference type="OrthoDB" id="9768177at2"/>
<dbReference type="Pfam" id="PF07715">
    <property type="entry name" value="Plug"/>
    <property type="match status" value="1"/>
</dbReference>
<dbReference type="RefSeq" id="WP_090704634.1">
    <property type="nucleotide sequence ID" value="NZ_FNHH01000013.1"/>
</dbReference>
<dbReference type="EMBL" id="FNHH01000013">
    <property type="protein sequence ID" value="SDM47763.1"/>
    <property type="molecule type" value="Genomic_DNA"/>
</dbReference>
<comment type="similarity">
    <text evidence="8">Belongs to the TonB-dependent receptor family.</text>
</comment>
<feature type="domain" description="TonB-dependent receptor plug" evidence="10">
    <location>
        <begin position="248"/>
        <end position="373"/>
    </location>
</feature>
<dbReference type="Gene3D" id="2.40.170.20">
    <property type="entry name" value="TonB-dependent receptor, beta-barrel domain"/>
    <property type="match status" value="1"/>
</dbReference>
<dbReference type="AlphaFoldDB" id="A0A1G9TJF0"/>